<sequence length="182" mass="20763">LEGNIGFQYCDRAKMLCGTLIVLFLVGATLGAPQKFESQHFKVGIEYEHSLPMNGGQDRYRHRNNYDPFFVTVTATAKKGYVISYLEVKATVDEYGEVDFNVVRGQTGSRTLVFQLVSNHSDFLSYSYLAYGIKEDEYKKITNIISLPLPTNYGVGFHLNIYTFVMFNLLYPFVNPSFFLNI</sequence>
<reference evidence="1" key="1">
    <citation type="submission" date="2015-09" db="EMBL/GenBank/DDBJ databases">
        <title>De novo assembly of Pectinophora gossypiella (Pink Bollworm) gut transcriptome.</title>
        <authorList>
            <person name="Tassone E.E."/>
        </authorList>
    </citation>
    <scope>NUCLEOTIDE SEQUENCE</scope>
</reference>
<dbReference type="EMBL" id="GDQN01002081">
    <property type="protein sequence ID" value="JAT88973.1"/>
    <property type="molecule type" value="Transcribed_RNA"/>
</dbReference>
<organism evidence="1">
    <name type="scientific">Pectinophora gossypiella</name>
    <name type="common">Cotton pink bollworm</name>
    <name type="synonym">Depressaria gossypiella</name>
    <dbReference type="NCBI Taxonomy" id="13191"/>
    <lineage>
        <taxon>Eukaryota</taxon>
        <taxon>Metazoa</taxon>
        <taxon>Ecdysozoa</taxon>
        <taxon>Arthropoda</taxon>
        <taxon>Hexapoda</taxon>
        <taxon>Insecta</taxon>
        <taxon>Pterygota</taxon>
        <taxon>Neoptera</taxon>
        <taxon>Endopterygota</taxon>
        <taxon>Lepidoptera</taxon>
        <taxon>Glossata</taxon>
        <taxon>Ditrysia</taxon>
        <taxon>Gelechioidea</taxon>
        <taxon>Gelechiidae</taxon>
        <taxon>Apatetrinae</taxon>
        <taxon>Pectinophora</taxon>
    </lineage>
</organism>
<protein>
    <submittedName>
        <fullName evidence="1">Uncharacterized protein</fullName>
    </submittedName>
</protein>
<dbReference type="AlphaFoldDB" id="A0A1E1WPI8"/>
<dbReference type="OrthoDB" id="7277520at2759"/>
<name>A0A1E1WPI8_PECGO</name>
<gene>
    <name evidence="1" type="ORF">g.3773</name>
</gene>
<accession>A0A1E1WPI8</accession>
<feature type="non-terminal residue" evidence="1">
    <location>
        <position position="1"/>
    </location>
</feature>
<proteinExistence type="predicted"/>
<evidence type="ECO:0000313" key="1">
    <source>
        <dbReference type="EMBL" id="JAT88973.1"/>
    </source>
</evidence>